<accession>A0A5M3X6C9</accession>
<evidence type="ECO:0000313" key="3">
    <source>
        <dbReference type="Proteomes" id="UP000331127"/>
    </source>
</evidence>
<feature type="transmembrane region" description="Helical" evidence="1">
    <location>
        <begin position="153"/>
        <end position="177"/>
    </location>
</feature>
<keyword evidence="1" id="KW-0812">Transmembrane</keyword>
<keyword evidence="3" id="KW-1185">Reference proteome</keyword>
<evidence type="ECO:0000313" key="2">
    <source>
        <dbReference type="EMBL" id="GES14413.1"/>
    </source>
</evidence>
<dbReference type="Proteomes" id="UP000331127">
    <property type="component" value="Unassembled WGS sequence"/>
</dbReference>
<sequence length="345" mass="37071">MAVNRLVDGYAAGYGTWLISEGVVVAWVTQPVPGAVTAIVLIVLSALVSSRLLKVLLFGAAAGVLVAVAVNLPAGETPGSGLVDGLSADGVVGWLRDPLVALVLAVVLAFIGTQSGWRLVKAVMFCAAVVAVCWTAVSYASALTAVAGAIATIVVWLIIAVTVVTVVLVVGVLVLAARSDGRGDRELLTLGHRMRLPALNDGPDDHDDPQLARFIRINGCFNRLIELIEEAADLDDRDLSVPQTIGAVAAFYFSGLRPLMPEIKSIHADLNAEIVELGPGFGRMARARVYLPTRAEWRELTAQEGVIFPYPILRLLLLNRRWREVGTITYKWHRCQHLIEDYLGL</sequence>
<organism evidence="2 3">
    <name type="scientific">Acrocarpospora macrocephala</name>
    <dbReference type="NCBI Taxonomy" id="150177"/>
    <lineage>
        <taxon>Bacteria</taxon>
        <taxon>Bacillati</taxon>
        <taxon>Actinomycetota</taxon>
        <taxon>Actinomycetes</taxon>
        <taxon>Streptosporangiales</taxon>
        <taxon>Streptosporangiaceae</taxon>
        <taxon>Acrocarpospora</taxon>
    </lineage>
</organism>
<keyword evidence="1" id="KW-1133">Transmembrane helix</keyword>
<comment type="caution">
    <text evidence="2">The sequence shown here is derived from an EMBL/GenBank/DDBJ whole genome shotgun (WGS) entry which is preliminary data.</text>
</comment>
<keyword evidence="1" id="KW-0472">Membrane</keyword>
<dbReference type="AlphaFoldDB" id="A0A5M3X6C9"/>
<dbReference type="EMBL" id="BLAE01000059">
    <property type="protein sequence ID" value="GES14413.1"/>
    <property type="molecule type" value="Genomic_DNA"/>
</dbReference>
<name>A0A5M3X6C9_9ACTN</name>
<feature type="transmembrane region" description="Helical" evidence="1">
    <location>
        <begin position="123"/>
        <end position="147"/>
    </location>
</feature>
<feature type="transmembrane region" description="Helical" evidence="1">
    <location>
        <begin position="55"/>
        <end position="74"/>
    </location>
</feature>
<reference evidence="2 3" key="1">
    <citation type="submission" date="2019-10" db="EMBL/GenBank/DDBJ databases">
        <title>Whole genome shotgun sequence of Acrocarpospora macrocephala NBRC 16266.</title>
        <authorList>
            <person name="Ichikawa N."/>
            <person name="Kimura A."/>
            <person name="Kitahashi Y."/>
            <person name="Komaki H."/>
            <person name="Oguchi A."/>
        </authorList>
    </citation>
    <scope>NUCLEOTIDE SEQUENCE [LARGE SCALE GENOMIC DNA]</scope>
    <source>
        <strain evidence="2 3">NBRC 16266</strain>
    </source>
</reference>
<evidence type="ECO:0000256" key="1">
    <source>
        <dbReference type="SAM" id="Phobius"/>
    </source>
</evidence>
<proteinExistence type="predicted"/>
<protein>
    <submittedName>
        <fullName evidence="2">Uncharacterized protein</fullName>
    </submittedName>
</protein>
<feature type="transmembrane region" description="Helical" evidence="1">
    <location>
        <begin position="94"/>
        <end position="111"/>
    </location>
</feature>
<dbReference type="OrthoDB" id="9823486at2"/>
<gene>
    <name evidence="2" type="ORF">Amac_080100</name>
</gene>
<dbReference type="RefSeq" id="WP_155359593.1">
    <property type="nucleotide sequence ID" value="NZ_BAAAHL010000036.1"/>
</dbReference>
<feature type="transmembrane region" description="Helical" evidence="1">
    <location>
        <begin position="24"/>
        <end position="48"/>
    </location>
</feature>